<dbReference type="InterPro" id="IPR041916">
    <property type="entry name" value="Anti_sigma_zinc_sf"/>
</dbReference>
<accession>A0ABZ2YQV8</accession>
<organism evidence="3 4">
    <name type="scientific">Chitinophaga pollutisoli</name>
    <dbReference type="NCBI Taxonomy" id="3133966"/>
    <lineage>
        <taxon>Bacteria</taxon>
        <taxon>Pseudomonadati</taxon>
        <taxon>Bacteroidota</taxon>
        <taxon>Chitinophagia</taxon>
        <taxon>Chitinophagales</taxon>
        <taxon>Chitinophagaceae</taxon>
        <taxon>Chitinophaga</taxon>
    </lineage>
</organism>
<dbReference type="Proteomes" id="UP001485459">
    <property type="component" value="Chromosome"/>
</dbReference>
<name>A0ABZ2YQV8_9BACT</name>
<evidence type="ECO:0000313" key="3">
    <source>
        <dbReference type="EMBL" id="WZN41920.1"/>
    </source>
</evidence>
<feature type="transmembrane region" description="Helical" evidence="1">
    <location>
        <begin position="99"/>
        <end position="122"/>
    </location>
</feature>
<keyword evidence="1" id="KW-0812">Transmembrane</keyword>
<sequence length="126" mass="14823">MQQQANAQTDMNNEFADIFTETACPSQDQLLAYVKGELSASERHEVEKHLQDCELCSEAVEGLSAISRKDQIPGWLRQAKWNVLHTLRRKTRRKKKANYYLYYAIVVLIVLFMAIALFWIYYFSRR</sequence>
<dbReference type="Pfam" id="PF13490">
    <property type="entry name" value="zf-HC2"/>
    <property type="match status" value="1"/>
</dbReference>
<reference evidence="4" key="1">
    <citation type="submission" date="2024-03" db="EMBL/GenBank/DDBJ databases">
        <title>Chitinophaga horti sp. nov., isolated from garden soil.</title>
        <authorList>
            <person name="Lee D.S."/>
            <person name="Han D.M."/>
            <person name="Baek J.H."/>
            <person name="Choi D.G."/>
            <person name="Jeon J.H."/>
            <person name="Jeon C.O."/>
        </authorList>
    </citation>
    <scope>NUCLEOTIDE SEQUENCE [LARGE SCALE GENOMIC DNA]</scope>
    <source>
        <strain evidence="4">GPA1</strain>
    </source>
</reference>
<dbReference type="InterPro" id="IPR027383">
    <property type="entry name" value="Znf_put"/>
</dbReference>
<evidence type="ECO:0000256" key="1">
    <source>
        <dbReference type="SAM" id="Phobius"/>
    </source>
</evidence>
<gene>
    <name evidence="3" type="ORF">WJU16_02575</name>
</gene>
<protein>
    <submittedName>
        <fullName evidence="3">Zf-HC2 domain-containing protein</fullName>
    </submittedName>
</protein>
<keyword evidence="1" id="KW-1133">Transmembrane helix</keyword>
<keyword evidence="1" id="KW-0472">Membrane</keyword>
<dbReference type="Gene3D" id="1.10.10.1320">
    <property type="entry name" value="Anti-sigma factor, zinc-finger domain"/>
    <property type="match status" value="1"/>
</dbReference>
<feature type="domain" description="Putative zinc-finger" evidence="2">
    <location>
        <begin position="27"/>
        <end position="56"/>
    </location>
</feature>
<proteinExistence type="predicted"/>
<dbReference type="RefSeq" id="WP_341836763.1">
    <property type="nucleotide sequence ID" value="NZ_CP149822.1"/>
</dbReference>
<evidence type="ECO:0000259" key="2">
    <source>
        <dbReference type="Pfam" id="PF13490"/>
    </source>
</evidence>
<evidence type="ECO:0000313" key="4">
    <source>
        <dbReference type="Proteomes" id="UP001485459"/>
    </source>
</evidence>
<dbReference type="EMBL" id="CP149822">
    <property type="protein sequence ID" value="WZN41920.1"/>
    <property type="molecule type" value="Genomic_DNA"/>
</dbReference>
<keyword evidence="4" id="KW-1185">Reference proteome</keyword>